<reference evidence="1" key="1">
    <citation type="submission" date="2020-05" db="EMBL/GenBank/DDBJ databases">
        <title>Large-scale comparative analyses of tick genomes elucidate their genetic diversity and vector capacities.</title>
        <authorList>
            <person name="Jia N."/>
            <person name="Wang J."/>
            <person name="Shi W."/>
            <person name="Du L."/>
            <person name="Sun Y."/>
            <person name="Zhan W."/>
            <person name="Jiang J."/>
            <person name="Wang Q."/>
            <person name="Zhang B."/>
            <person name="Ji P."/>
            <person name="Sakyi L.B."/>
            <person name="Cui X."/>
            <person name="Yuan T."/>
            <person name="Jiang B."/>
            <person name="Yang W."/>
            <person name="Lam T.T.-Y."/>
            <person name="Chang Q."/>
            <person name="Ding S."/>
            <person name="Wang X."/>
            <person name="Zhu J."/>
            <person name="Ruan X."/>
            <person name="Zhao L."/>
            <person name="Wei J."/>
            <person name="Que T."/>
            <person name="Du C."/>
            <person name="Cheng J."/>
            <person name="Dai P."/>
            <person name="Han X."/>
            <person name="Huang E."/>
            <person name="Gao Y."/>
            <person name="Liu J."/>
            <person name="Shao H."/>
            <person name="Ye R."/>
            <person name="Li L."/>
            <person name="Wei W."/>
            <person name="Wang X."/>
            <person name="Wang C."/>
            <person name="Yang T."/>
            <person name="Huo Q."/>
            <person name="Li W."/>
            <person name="Guo W."/>
            <person name="Chen H."/>
            <person name="Zhou L."/>
            <person name="Ni X."/>
            <person name="Tian J."/>
            <person name="Zhou Y."/>
            <person name="Sheng Y."/>
            <person name="Liu T."/>
            <person name="Pan Y."/>
            <person name="Xia L."/>
            <person name="Li J."/>
            <person name="Zhao F."/>
            <person name="Cao W."/>
        </authorList>
    </citation>
    <scope>NUCLEOTIDE SEQUENCE</scope>
    <source>
        <strain evidence="1">Hyas-2018</strain>
    </source>
</reference>
<organism evidence="1 2">
    <name type="scientific">Hyalomma asiaticum</name>
    <name type="common">Tick</name>
    <dbReference type="NCBI Taxonomy" id="266040"/>
    <lineage>
        <taxon>Eukaryota</taxon>
        <taxon>Metazoa</taxon>
        <taxon>Ecdysozoa</taxon>
        <taxon>Arthropoda</taxon>
        <taxon>Chelicerata</taxon>
        <taxon>Arachnida</taxon>
        <taxon>Acari</taxon>
        <taxon>Parasitiformes</taxon>
        <taxon>Ixodida</taxon>
        <taxon>Ixodoidea</taxon>
        <taxon>Ixodidae</taxon>
        <taxon>Hyalomminae</taxon>
        <taxon>Hyalomma</taxon>
    </lineage>
</organism>
<proteinExistence type="predicted"/>
<evidence type="ECO:0000313" key="2">
    <source>
        <dbReference type="Proteomes" id="UP000821845"/>
    </source>
</evidence>
<evidence type="ECO:0000313" key="1">
    <source>
        <dbReference type="EMBL" id="KAH6942604.1"/>
    </source>
</evidence>
<gene>
    <name evidence="1" type="ORF">HPB50_008429</name>
</gene>
<keyword evidence="2" id="KW-1185">Reference proteome</keyword>
<accession>A0ACB7T9C4</accession>
<sequence>MHEVRRAIQECNHDRRVRIVDCAIVPEEDFCTRDSKTIKEINVTIDISPFDYRWVHDALFRSVSNLCEALSSSTSVTSIELACSPELRDEDYRALADALKKNRQLRKVTLHI</sequence>
<comment type="caution">
    <text evidence="1">The sequence shown here is derived from an EMBL/GenBank/DDBJ whole genome shotgun (WGS) entry which is preliminary data.</text>
</comment>
<protein>
    <submittedName>
        <fullName evidence="1">Uncharacterized protein</fullName>
    </submittedName>
</protein>
<dbReference type="EMBL" id="CM023490">
    <property type="protein sequence ID" value="KAH6942604.1"/>
    <property type="molecule type" value="Genomic_DNA"/>
</dbReference>
<dbReference type="Proteomes" id="UP000821845">
    <property type="component" value="Chromosome 10"/>
</dbReference>
<name>A0ACB7T9C4_HYAAI</name>